<dbReference type="GeneID" id="108673864"/>
<sequence length="807" mass="89654">MVASGLGRSPCFGNVTVVHICRSDVNLSNYGNDDDDWFYKSDQYDVPVRLDNIELEKYLKNQGCVILRSAHESDEINPLNGHGFPDYSKLKRRHCSNTTIKNKHMSKIECEVNDENTNEKSNRNSDDKFVQSKRSIATGSDWKNNEDIVTEQIAKIILRRRESIRIHRNNVTVNKGAIADQNVGVSGEVLMVTPGNSSYAIPEKAEEAISRHSPTVVYIGTVEELGSPLKSVDVVEMIEAIESGPSSLTLSYYEPQSSEKTDQLSELMSEGVSKARINSLQHEEKPLTSPALLLQWRVRPPDEELRSAENASPVTPSSSMFSSAYTVTELGSDNNSDRSPPSEYSQSTMSSRRISEADDAARREDERNFRFHEYLQLFRQLNSFNQALGMREAEGLSPEDSMNGLDINNFSRQGSNRSVVFDYVPSKDQREREEEELWVANEATYSSNITSSVTSPTYQPVILGAPAVNLIINESLCGSIEDKNGSTLSSRSSTMLGSSVNMTSTATQTIYSCLLPPSNFYSVQKRCDRRKNVSQTAGADACAASVVESGSTCEDVDAHEQMAALICPVGGVERRHFSARQQYSENETKKDANFENERNLTCVKTKSDSLISDKNKTSICSVTSAATHQPTKRFSFLIRSNSIEQREIVNLNTSVSASDRAILARLAELKVNEFKETPYEKKVSSSLHPPCLRCHEPVYPQERLQPSKEMLFHVSCFRCCQCGVKLNLKTFYRNPVTLKDYRIFCKSHVPTLDPGKVAQEKKAQSAPTSATSASCCSSAATVASNGSAYPATERVVVKCDTQGLRYF</sequence>
<dbReference type="Proteomes" id="UP000694843">
    <property type="component" value="Unplaced"/>
</dbReference>
<evidence type="ECO:0000313" key="7">
    <source>
        <dbReference type="Proteomes" id="UP000694843"/>
    </source>
</evidence>
<proteinExistence type="predicted"/>
<feature type="region of interest" description="Disordered" evidence="5">
    <location>
        <begin position="329"/>
        <end position="363"/>
    </location>
</feature>
<dbReference type="Gene3D" id="2.10.110.10">
    <property type="entry name" value="Cysteine Rich Protein"/>
    <property type="match status" value="1"/>
</dbReference>
<dbReference type="RefSeq" id="XP_018017232.1">
    <property type="nucleotide sequence ID" value="XM_018161743.1"/>
</dbReference>
<keyword evidence="3 4" id="KW-0440">LIM domain</keyword>
<keyword evidence="2 4" id="KW-0862">Zinc</keyword>
<reference evidence="8" key="1">
    <citation type="submission" date="2025-08" db="UniProtKB">
        <authorList>
            <consortium name="RefSeq"/>
        </authorList>
    </citation>
    <scope>IDENTIFICATION</scope>
    <source>
        <tissue evidence="8">Whole organism</tissue>
    </source>
</reference>
<dbReference type="OrthoDB" id="6129702at2759"/>
<evidence type="ECO:0000256" key="5">
    <source>
        <dbReference type="SAM" id="MobiDB-lite"/>
    </source>
</evidence>
<evidence type="ECO:0000313" key="8">
    <source>
        <dbReference type="RefSeq" id="XP_018017232.1"/>
    </source>
</evidence>
<evidence type="ECO:0000259" key="6">
    <source>
        <dbReference type="PROSITE" id="PS50023"/>
    </source>
</evidence>
<keyword evidence="7" id="KW-1185">Reference proteome</keyword>
<evidence type="ECO:0000256" key="1">
    <source>
        <dbReference type="ARBA" id="ARBA00022723"/>
    </source>
</evidence>
<dbReference type="GO" id="GO:0046872">
    <property type="term" value="F:metal ion binding"/>
    <property type="evidence" value="ECO:0007669"/>
    <property type="project" value="UniProtKB-KW"/>
</dbReference>
<evidence type="ECO:0000256" key="3">
    <source>
        <dbReference type="ARBA" id="ARBA00023038"/>
    </source>
</evidence>
<dbReference type="PROSITE" id="PS50023">
    <property type="entry name" value="LIM_DOMAIN_2"/>
    <property type="match status" value="1"/>
</dbReference>
<gene>
    <name evidence="8" type="primary">LOC108673864</name>
</gene>
<dbReference type="InterPro" id="IPR001781">
    <property type="entry name" value="Znf_LIM"/>
</dbReference>
<dbReference type="SMART" id="SM00132">
    <property type="entry name" value="LIM"/>
    <property type="match status" value="1"/>
</dbReference>
<feature type="domain" description="LIM zinc-binding" evidence="6">
    <location>
        <begin position="689"/>
        <end position="755"/>
    </location>
</feature>
<name>A0A8B7NU35_HYAAZ</name>
<protein>
    <submittedName>
        <fullName evidence="8">Uncharacterized protein LOC108673864</fullName>
    </submittedName>
</protein>
<evidence type="ECO:0000256" key="2">
    <source>
        <dbReference type="ARBA" id="ARBA00022833"/>
    </source>
</evidence>
<dbReference type="KEGG" id="hazt:108673864"/>
<organism evidence="7 8">
    <name type="scientific">Hyalella azteca</name>
    <name type="common">Amphipod</name>
    <dbReference type="NCBI Taxonomy" id="294128"/>
    <lineage>
        <taxon>Eukaryota</taxon>
        <taxon>Metazoa</taxon>
        <taxon>Ecdysozoa</taxon>
        <taxon>Arthropoda</taxon>
        <taxon>Crustacea</taxon>
        <taxon>Multicrustacea</taxon>
        <taxon>Malacostraca</taxon>
        <taxon>Eumalacostraca</taxon>
        <taxon>Peracarida</taxon>
        <taxon>Amphipoda</taxon>
        <taxon>Senticaudata</taxon>
        <taxon>Talitrida</taxon>
        <taxon>Talitroidea</taxon>
        <taxon>Hyalellidae</taxon>
        <taxon>Hyalella</taxon>
    </lineage>
</organism>
<keyword evidence="1 4" id="KW-0479">Metal-binding</keyword>
<dbReference type="PROSITE" id="PS00478">
    <property type="entry name" value="LIM_DOMAIN_1"/>
    <property type="match status" value="1"/>
</dbReference>
<dbReference type="Pfam" id="PF00412">
    <property type="entry name" value="LIM"/>
    <property type="match status" value="1"/>
</dbReference>
<accession>A0A8B7NU35</accession>
<feature type="compositionally biased region" description="Basic and acidic residues" evidence="5">
    <location>
        <begin position="353"/>
        <end position="363"/>
    </location>
</feature>
<dbReference type="AlphaFoldDB" id="A0A8B7NU35"/>
<feature type="compositionally biased region" description="Polar residues" evidence="5">
    <location>
        <begin position="329"/>
        <end position="349"/>
    </location>
</feature>
<evidence type="ECO:0000256" key="4">
    <source>
        <dbReference type="PROSITE-ProRule" id="PRU00125"/>
    </source>
</evidence>